<dbReference type="SMART" id="SM00850">
    <property type="entry name" value="LytTR"/>
    <property type="match status" value="1"/>
</dbReference>
<sequence length="249" mass="27389">MGRETYVSVAVVDDIAARAAVVAAHVSRMQLNVSRGCSPRARRISPGSALTVLFDIETWLEAERVAERAAAFTRGIVICCSSEAEREAVRALPDSLLECGTVQLISLAELPLGRGGEEGFLHLRIDRLKEALVGAVGRIVEWVNKPLCLTSGNIVHLVSPQEIRYVESERRALHVHAATRIDTYATLERLGELLPSSFVQCHKSYLVNLEYVSVFTGDRIILVSGESIPVSQRRRALTRERIAGYARSV</sequence>
<name>A0ABR9QV18_9ACTN</name>
<dbReference type="PANTHER" id="PTHR37299:SF1">
    <property type="entry name" value="STAGE 0 SPORULATION PROTEIN A HOMOLOG"/>
    <property type="match status" value="1"/>
</dbReference>
<gene>
    <name evidence="2" type="ORF">INF26_07105</name>
</gene>
<dbReference type="InterPro" id="IPR007492">
    <property type="entry name" value="LytTR_DNA-bd_dom"/>
</dbReference>
<dbReference type="Proteomes" id="UP001194273">
    <property type="component" value="Unassembled WGS sequence"/>
</dbReference>
<dbReference type="RefSeq" id="WP_193530239.1">
    <property type="nucleotide sequence ID" value="NZ_JADCJZ010000003.1"/>
</dbReference>
<comment type="caution">
    <text evidence="2">The sequence shown here is derived from an EMBL/GenBank/DDBJ whole genome shotgun (WGS) entry which is preliminary data.</text>
</comment>
<keyword evidence="2" id="KW-0238">DNA-binding</keyword>
<dbReference type="Pfam" id="PF04397">
    <property type="entry name" value="LytTR"/>
    <property type="match status" value="1"/>
</dbReference>
<dbReference type="GO" id="GO:0003677">
    <property type="term" value="F:DNA binding"/>
    <property type="evidence" value="ECO:0007669"/>
    <property type="project" value="UniProtKB-KW"/>
</dbReference>
<evidence type="ECO:0000313" key="2">
    <source>
        <dbReference type="EMBL" id="MBE5024617.1"/>
    </source>
</evidence>
<organism evidence="2 3">
    <name type="scientific">Thermophilibacter gallinarum</name>
    <dbReference type="NCBI Taxonomy" id="2779357"/>
    <lineage>
        <taxon>Bacteria</taxon>
        <taxon>Bacillati</taxon>
        <taxon>Actinomycetota</taxon>
        <taxon>Coriobacteriia</taxon>
        <taxon>Coriobacteriales</taxon>
        <taxon>Atopobiaceae</taxon>
        <taxon>Thermophilibacter</taxon>
    </lineage>
</organism>
<accession>A0ABR9QV18</accession>
<evidence type="ECO:0000259" key="1">
    <source>
        <dbReference type="PROSITE" id="PS50930"/>
    </source>
</evidence>
<dbReference type="PROSITE" id="PS50930">
    <property type="entry name" value="HTH_LYTTR"/>
    <property type="match status" value="1"/>
</dbReference>
<dbReference type="EMBL" id="JADCJZ010000003">
    <property type="protein sequence ID" value="MBE5024617.1"/>
    <property type="molecule type" value="Genomic_DNA"/>
</dbReference>
<dbReference type="InterPro" id="IPR046947">
    <property type="entry name" value="LytR-like"/>
</dbReference>
<evidence type="ECO:0000313" key="3">
    <source>
        <dbReference type="Proteomes" id="UP001194273"/>
    </source>
</evidence>
<dbReference type="PANTHER" id="PTHR37299">
    <property type="entry name" value="TRANSCRIPTIONAL REGULATOR-RELATED"/>
    <property type="match status" value="1"/>
</dbReference>
<dbReference type="Gene3D" id="2.40.50.1020">
    <property type="entry name" value="LytTr DNA-binding domain"/>
    <property type="match status" value="1"/>
</dbReference>
<reference evidence="2 3" key="1">
    <citation type="submission" date="2020-10" db="EMBL/GenBank/DDBJ databases">
        <title>ChiBAC.</title>
        <authorList>
            <person name="Zenner C."/>
            <person name="Hitch T.C.A."/>
            <person name="Clavel T."/>
        </authorList>
    </citation>
    <scope>NUCLEOTIDE SEQUENCE [LARGE SCALE GENOMIC DNA]</scope>
    <source>
        <strain evidence="2 3">DSM 107455</strain>
    </source>
</reference>
<keyword evidence="3" id="KW-1185">Reference proteome</keyword>
<proteinExistence type="predicted"/>
<protein>
    <submittedName>
        <fullName evidence="2">LytTR family transcriptional regulator DNA-binding domain-containing protein</fullName>
    </submittedName>
</protein>
<feature type="domain" description="HTH LytTR-type" evidence="1">
    <location>
        <begin position="147"/>
        <end position="244"/>
    </location>
</feature>